<evidence type="ECO:0000313" key="3">
    <source>
        <dbReference type="EMBL" id="GAA3508427.1"/>
    </source>
</evidence>
<feature type="domain" description="CAAX prenyl protease 2/Lysostaphin resistance protein A-like" evidence="2">
    <location>
        <begin position="103"/>
        <end position="192"/>
    </location>
</feature>
<feature type="transmembrane region" description="Helical" evidence="1">
    <location>
        <begin position="101"/>
        <end position="118"/>
    </location>
</feature>
<name>A0ABP6UIH0_9FLAO</name>
<protein>
    <recommendedName>
        <fullName evidence="2">CAAX prenyl protease 2/Lysostaphin resistance protein A-like domain-containing protein</fullName>
    </recommendedName>
</protein>
<reference evidence="4" key="1">
    <citation type="journal article" date="2019" name="Int. J. Syst. Evol. Microbiol.">
        <title>The Global Catalogue of Microorganisms (GCM) 10K type strain sequencing project: providing services to taxonomists for standard genome sequencing and annotation.</title>
        <authorList>
            <consortium name="The Broad Institute Genomics Platform"/>
            <consortium name="The Broad Institute Genome Sequencing Center for Infectious Disease"/>
            <person name="Wu L."/>
            <person name="Ma J."/>
        </authorList>
    </citation>
    <scope>NUCLEOTIDE SEQUENCE [LARGE SCALE GENOMIC DNA]</scope>
    <source>
        <strain evidence="4">JCM 17106</strain>
    </source>
</reference>
<gene>
    <name evidence="3" type="ORF">GCM10022393_19550</name>
</gene>
<dbReference type="EMBL" id="BAABCW010000006">
    <property type="protein sequence ID" value="GAA3508427.1"/>
    <property type="molecule type" value="Genomic_DNA"/>
</dbReference>
<evidence type="ECO:0000259" key="2">
    <source>
        <dbReference type="Pfam" id="PF02517"/>
    </source>
</evidence>
<keyword evidence="1" id="KW-1133">Transmembrane helix</keyword>
<feature type="transmembrane region" description="Helical" evidence="1">
    <location>
        <begin position="139"/>
        <end position="156"/>
    </location>
</feature>
<accession>A0ABP6UIH0</accession>
<keyword evidence="4" id="KW-1185">Reference proteome</keyword>
<evidence type="ECO:0000256" key="1">
    <source>
        <dbReference type="SAM" id="Phobius"/>
    </source>
</evidence>
<keyword evidence="1" id="KW-0472">Membrane</keyword>
<proteinExistence type="predicted"/>
<feature type="transmembrane region" description="Helical" evidence="1">
    <location>
        <begin position="31"/>
        <end position="49"/>
    </location>
</feature>
<organism evidence="3 4">
    <name type="scientific">Aquimarina addita</name>
    <dbReference type="NCBI Taxonomy" id="870485"/>
    <lineage>
        <taxon>Bacteria</taxon>
        <taxon>Pseudomonadati</taxon>
        <taxon>Bacteroidota</taxon>
        <taxon>Flavobacteriia</taxon>
        <taxon>Flavobacteriales</taxon>
        <taxon>Flavobacteriaceae</taxon>
        <taxon>Aquimarina</taxon>
    </lineage>
</organism>
<feature type="transmembrane region" description="Helical" evidence="1">
    <location>
        <begin position="191"/>
        <end position="210"/>
    </location>
</feature>
<comment type="caution">
    <text evidence="3">The sequence shown here is derived from an EMBL/GenBank/DDBJ whole genome shotgun (WGS) entry which is preliminary data.</text>
</comment>
<evidence type="ECO:0000313" key="4">
    <source>
        <dbReference type="Proteomes" id="UP001500459"/>
    </source>
</evidence>
<dbReference type="InterPro" id="IPR003675">
    <property type="entry name" value="Rce1/LyrA-like_dom"/>
</dbReference>
<feature type="transmembrane region" description="Helical" evidence="1">
    <location>
        <begin position="7"/>
        <end position="25"/>
    </location>
</feature>
<keyword evidence="1" id="KW-0812">Transmembrane</keyword>
<feature type="transmembrane region" description="Helical" evidence="1">
    <location>
        <begin position="162"/>
        <end position="179"/>
    </location>
</feature>
<feature type="transmembrane region" description="Helical" evidence="1">
    <location>
        <begin position="70"/>
        <end position="89"/>
    </location>
</feature>
<sequence>MQHSKIIRGLELFLLFVLLPVSLLFNYPVEFKIGFILVGFIYVIMQIKRSGLLKFKLPESMYWKVFWKETLIKLSIVIVVTSLYVFWVAPDQLFAVVIQKPGMWIAILFIYTFLSVWPQEIIYRTFFYDRYERLFNNKWLFIFINAILFSLAHIFLKSFLVQLLTFIGGLFFAFTYQKTKSTTLVSIEHAIYGNWLFTVGMGEMLAFPGVD</sequence>
<dbReference type="Proteomes" id="UP001500459">
    <property type="component" value="Unassembled WGS sequence"/>
</dbReference>
<dbReference type="Pfam" id="PF02517">
    <property type="entry name" value="Rce1-like"/>
    <property type="match status" value="1"/>
</dbReference>
<dbReference type="RefSeq" id="WP_344926916.1">
    <property type="nucleotide sequence ID" value="NZ_BAABCW010000006.1"/>
</dbReference>